<gene>
    <name evidence="1" type="ORF">BSU04_21530</name>
</gene>
<dbReference type="Proteomes" id="UP000214720">
    <property type="component" value="Unassembled WGS sequence"/>
</dbReference>
<reference evidence="2" key="1">
    <citation type="submission" date="2017-01" db="EMBL/GenBank/DDBJ databases">
        <title>Genome Analysis of Deinococcus marmoris KOPRI26562.</title>
        <authorList>
            <person name="Kim J.H."/>
            <person name="Oh H.-M."/>
        </authorList>
    </citation>
    <scope>NUCLEOTIDE SEQUENCE [LARGE SCALE GENOMIC DNA]</scope>
    <source>
        <strain evidence="2">PAMC 26633</strain>
    </source>
</reference>
<dbReference type="EMBL" id="MTHB01000123">
    <property type="protein sequence ID" value="OXC76601.1"/>
    <property type="molecule type" value="Genomic_DNA"/>
</dbReference>
<proteinExistence type="predicted"/>
<name>A0A226WZH9_CABSO</name>
<comment type="caution">
    <text evidence="1">The sequence shown here is derived from an EMBL/GenBank/DDBJ whole genome shotgun (WGS) entry which is preliminary data.</text>
</comment>
<sequence length="49" mass="5181">MFKGAIRVTTVRDTKSIEKVTGRGCGRPMRDADAALAMAEAAARQMIGA</sequence>
<evidence type="ECO:0000313" key="2">
    <source>
        <dbReference type="Proteomes" id="UP000214720"/>
    </source>
</evidence>
<protein>
    <submittedName>
        <fullName evidence="1">Uncharacterized protein</fullName>
    </submittedName>
</protein>
<accession>A0A226WZH9</accession>
<organism evidence="1 2">
    <name type="scientific">Caballeronia sordidicola</name>
    <name type="common">Burkholderia sordidicola</name>
    <dbReference type="NCBI Taxonomy" id="196367"/>
    <lineage>
        <taxon>Bacteria</taxon>
        <taxon>Pseudomonadati</taxon>
        <taxon>Pseudomonadota</taxon>
        <taxon>Betaproteobacteria</taxon>
        <taxon>Burkholderiales</taxon>
        <taxon>Burkholderiaceae</taxon>
        <taxon>Caballeronia</taxon>
    </lineage>
</organism>
<dbReference type="AlphaFoldDB" id="A0A226WZH9"/>
<evidence type="ECO:0000313" key="1">
    <source>
        <dbReference type="EMBL" id="OXC76601.1"/>
    </source>
</evidence>